<dbReference type="OrthoDB" id="10013872at2759"/>
<dbReference type="Pfam" id="PF19052">
    <property type="entry name" value="BRINP_C"/>
    <property type="match status" value="1"/>
</dbReference>
<dbReference type="InterPro" id="IPR020864">
    <property type="entry name" value="MACPF"/>
</dbReference>
<dbReference type="KEGG" id="sanh:107685312"/>
<reference evidence="8" key="2">
    <citation type="submission" date="2025-09" db="UniProtKB">
        <authorList>
            <consortium name="Ensembl"/>
        </authorList>
    </citation>
    <scope>IDENTIFICATION</scope>
</reference>
<evidence type="ECO:0000256" key="1">
    <source>
        <dbReference type="ARBA" id="ARBA00010360"/>
    </source>
</evidence>
<dbReference type="GO" id="GO:0005737">
    <property type="term" value="C:cytoplasm"/>
    <property type="evidence" value="ECO:0007669"/>
    <property type="project" value="TreeGrafter"/>
</dbReference>
<evidence type="ECO:0000313" key="8">
    <source>
        <dbReference type="Ensembl" id="ENSSANP00000088273.1"/>
    </source>
</evidence>
<feature type="signal peptide" evidence="6">
    <location>
        <begin position="1"/>
        <end position="20"/>
    </location>
</feature>
<evidence type="ECO:0000256" key="5">
    <source>
        <dbReference type="ARBA" id="ARBA00023306"/>
    </source>
</evidence>
<organism evidence="8 9">
    <name type="scientific">Sinocyclocheilus anshuiensis</name>
    <dbReference type="NCBI Taxonomy" id="1608454"/>
    <lineage>
        <taxon>Eukaryota</taxon>
        <taxon>Metazoa</taxon>
        <taxon>Chordata</taxon>
        <taxon>Craniata</taxon>
        <taxon>Vertebrata</taxon>
        <taxon>Euteleostomi</taxon>
        <taxon>Actinopterygii</taxon>
        <taxon>Neopterygii</taxon>
        <taxon>Teleostei</taxon>
        <taxon>Ostariophysi</taxon>
        <taxon>Cypriniformes</taxon>
        <taxon>Cyprinidae</taxon>
        <taxon>Cyprininae</taxon>
        <taxon>Sinocyclocheilus</taxon>
    </lineage>
</organism>
<name>A0A671RXB1_9TELE</name>
<dbReference type="PANTHER" id="PTHR15564:SF2">
    <property type="entry name" value="BMP_RETINOIC ACID-INDUCIBLE NEURAL-SPECIFIC PROTEIN 3"/>
    <property type="match status" value="1"/>
</dbReference>
<dbReference type="GeneID" id="107685312"/>
<dbReference type="GO" id="GO:0045666">
    <property type="term" value="P:positive regulation of neuron differentiation"/>
    <property type="evidence" value="ECO:0007669"/>
    <property type="project" value="InterPro"/>
</dbReference>
<dbReference type="GO" id="GO:0071300">
    <property type="term" value="P:cellular response to retinoic acid"/>
    <property type="evidence" value="ECO:0007669"/>
    <property type="project" value="TreeGrafter"/>
</dbReference>
<keyword evidence="4" id="KW-0325">Glycoprotein</keyword>
<dbReference type="PANTHER" id="PTHR15564">
    <property type="entry name" value="MACPF DOMAIN-CONTAINING PROTEIN"/>
    <property type="match status" value="1"/>
</dbReference>
<dbReference type="GO" id="GO:0007399">
    <property type="term" value="P:nervous system development"/>
    <property type="evidence" value="ECO:0007669"/>
    <property type="project" value="TreeGrafter"/>
</dbReference>
<keyword evidence="2 6" id="KW-0732">Signal</keyword>
<dbReference type="Ensembl" id="ENSSANT00000093787.1">
    <property type="protein sequence ID" value="ENSSANP00000088273.1"/>
    <property type="gene ID" value="ENSSANG00000043712.1"/>
</dbReference>
<dbReference type="GO" id="GO:0030425">
    <property type="term" value="C:dendrite"/>
    <property type="evidence" value="ECO:0007669"/>
    <property type="project" value="TreeGrafter"/>
</dbReference>
<feature type="chain" id="PRO_5025618589" evidence="6">
    <location>
        <begin position="21"/>
        <end position="754"/>
    </location>
</feature>
<keyword evidence="3" id="KW-0338">Growth arrest</keyword>
<dbReference type="Proteomes" id="UP000472260">
    <property type="component" value="Unassembled WGS sequence"/>
</dbReference>
<evidence type="ECO:0000313" key="9">
    <source>
        <dbReference type="Proteomes" id="UP000472260"/>
    </source>
</evidence>
<dbReference type="InterPro" id="IPR057671">
    <property type="entry name" value="BRINP_C"/>
</dbReference>
<dbReference type="RefSeq" id="XP_016337349.1">
    <property type="nucleotide sequence ID" value="XM_016481863.1"/>
</dbReference>
<dbReference type="AlphaFoldDB" id="A0A671RXB1"/>
<evidence type="ECO:0000256" key="6">
    <source>
        <dbReference type="SAM" id="SignalP"/>
    </source>
</evidence>
<feature type="domain" description="MACPF" evidence="7">
    <location>
        <begin position="66"/>
        <end position="252"/>
    </location>
</feature>
<proteinExistence type="inferred from homology"/>
<comment type="similarity">
    <text evidence="1">Belongs to the BRINP family.</text>
</comment>
<keyword evidence="9" id="KW-1185">Reference proteome</keyword>
<dbReference type="SMART" id="SM00457">
    <property type="entry name" value="MACPF"/>
    <property type="match status" value="1"/>
</dbReference>
<evidence type="ECO:0000256" key="2">
    <source>
        <dbReference type="ARBA" id="ARBA00022729"/>
    </source>
</evidence>
<accession>A0A671RXB1</accession>
<evidence type="ECO:0000259" key="7">
    <source>
        <dbReference type="SMART" id="SM00457"/>
    </source>
</evidence>
<dbReference type="InterPro" id="IPR033237">
    <property type="entry name" value="BRINP"/>
</dbReference>
<evidence type="ECO:0000256" key="4">
    <source>
        <dbReference type="ARBA" id="ARBA00023180"/>
    </source>
</evidence>
<reference evidence="8" key="1">
    <citation type="submission" date="2025-08" db="UniProtKB">
        <authorList>
            <consortium name="Ensembl"/>
        </authorList>
    </citation>
    <scope>IDENTIFICATION</scope>
</reference>
<dbReference type="Pfam" id="PF01823">
    <property type="entry name" value="MACPF"/>
    <property type="match status" value="1"/>
</dbReference>
<dbReference type="Pfam" id="PF25415">
    <property type="entry name" value="EGF_BRNP1-3"/>
    <property type="match status" value="1"/>
</dbReference>
<gene>
    <name evidence="8" type="primary">LOC107685312</name>
</gene>
<sequence>MALWELLLLTFSLRCWLTSSASLAVEGPAGPLDWLLSDKGPFHHTQEYTEFVERNRQGFSTRYKIYREFGRWKVNNLAVERRDFLNSPLPLTPEFIRNIRFLGRRPTAQLITDNLIKKYGTHFLLSATLGGEEALTIFVDKRKLSKKAEASDYTSNSTAVTLEALHQLAASYFIDRESTLRKLHHIQIASTAIKVTETRTGPLGCSNYDNLDSVSSVLVQSPENKVHLQGLQVILPDYLRDTFVQAALSYIACNGEGSFVCRDNDCWCKCDPKFPECNCPYMDIQAMEESLLRISESWALTYKEFEDSDEFKTFLMRLQQNFFLNSSMIQHLWSLDGVFQRRYEQLESSMKSLFKRAQRVVYKLFSLSKRCQKQPHINLPRERPQSYWLNYFQSLLYCSENNQLGSFSEELHTCICAYDHSYCQVPTPCSVGDGAACTACASDNHTRCGSCNIGYMLSQGTCRPMVADSTENYLGFETDLQDLELRYLLQRADRRLEVHAIFISNDMRLNSWFDPSWRKRMLLTLKSNKYKSNLVHMLLGISLQICLTKNSTLEPALTLFINPFGGSHSESWLIPVNENNFPDWKSAKLDLPLECFNWTLTLGNKWKTFFETIHIYLRSRIKTLGTGANDSVYLEPLEMADPTRNLGYMKINSIQVFGYSMHFDPEAIRDLILQLDYPYTQGSQDSALLQLLEIRDRVNRLSPPGQQPLDLFSCLLRHRLKLTANEVVRIHASLQSFNARLPNSLDYETTKLCS</sequence>
<keyword evidence="5" id="KW-0131">Cell cycle</keyword>
<dbReference type="GO" id="GO:0045930">
    <property type="term" value="P:negative regulation of mitotic cell cycle"/>
    <property type="evidence" value="ECO:0007669"/>
    <property type="project" value="InterPro"/>
</dbReference>
<evidence type="ECO:0000256" key="3">
    <source>
        <dbReference type="ARBA" id="ARBA00022810"/>
    </source>
</evidence>
<dbReference type="InterPro" id="IPR057450">
    <property type="entry name" value="BRINP_EGF"/>
</dbReference>
<protein>
    <submittedName>
        <fullName evidence="8">BMP/retinoic acid-inducible neural-specific protein 3-like</fullName>
    </submittedName>
</protein>
<dbReference type="GO" id="GO:0043025">
    <property type="term" value="C:neuronal cell body"/>
    <property type="evidence" value="ECO:0007669"/>
    <property type="project" value="TreeGrafter"/>
</dbReference>